<dbReference type="STRING" id="29139.ENSVURP00010011279"/>
<dbReference type="GO" id="GO:0008307">
    <property type="term" value="F:structural constituent of muscle"/>
    <property type="evidence" value="ECO:0007669"/>
    <property type="project" value="InterPro"/>
</dbReference>
<reference evidence="2" key="2">
    <citation type="submission" date="2025-08" db="UniProtKB">
        <authorList>
            <consortium name="Ensembl"/>
        </authorList>
    </citation>
    <scope>IDENTIFICATION</scope>
</reference>
<name>A0A4X2KH61_VOMUR</name>
<feature type="compositionally biased region" description="Basic and acidic residues" evidence="1">
    <location>
        <begin position="56"/>
        <end position="113"/>
    </location>
</feature>
<feature type="compositionally biased region" description="Polar residues" evidence="1">
    <location>
        <begin position="13"/>
        <end position="31"/>
    </location>
</feature>
<dbReference type="GO" id="GO:0005882">
    <property type="term" value="C:intermediate filament"/>
    <property type="evidence" value="ECO:0007669"/>
    <property type="project" value="InterPro"/>
</dbReference>
<feature type="compositionally biased region" description="Low complexity" evidence="1">
    <location>
        <begin position="617"/>
        <end position="626"/>
    </location>
</feature>
<dbReference type="PANTHER" id="PTHR47136">
    <property type="entry name" value="SYNEMIN"/>
    <property type="match status" value="1"/>
</dbReference>
<feature type="compositionally biased region" description="Basic and acidic residues" evidence="1">
    <location>
        <begin position="146"/>
        <end position="178"/>
    </location>
</feature>
<feature type="region of interest" description="Disordered" evidence="1">
    <location>
        <begin position="353"/>
        <end position="379"/>
    </location>
</feature>
<dbReference type="Proteomes" id="UP000314987">
    <property type="component" value="Unassembled WGS sequence"/>
</dbReference>
<reference evidence="3" key="1">
    <citation type="submission" date="2018-12" db="EMBL/GenBank/DDBJ databases">
        <authorList>
            <person name="Yazar S."/>
        </authorList>
    </citation>
    <scope>NUCLEOTIDE SEQUENCE [LARGE SCALE GENOMIC DNA]</scope>
</reference>
<sequence>VKVIPDRQKTESRSSVTTYLTKESASAQRPSQQHKDVRTSTSASTQSHEISVLQGKKTEERASTEEKKHKMELTKPKQEEKMFDSKEKASEERNLRWEEMTKLDKEARERESMQLKGKAKGGESTKERTTIFGEKREIQIPVSFEGQRHGKTPQDDKVELSVKDIQTSKEKDASDSKTKWTDEIGLKFKVDTSDAVDSTKDSTRKTIAENIVSSILQQFVQPSDVETSAGPSLDTKVTYMERRELPGDGKAKTEIIVESKLVEEIDVSDEDSLKHLLSKGAKEVEIKGKSAESMIGDIINLGLKGREGRAKVVNVEIVEEPVGYVTDEKAEFPTPFEVEEVDDVSLGFERHYSDEEGDDETSIAFPGNQRKKTKQPHQHITHFEEVTEAGDSEGEQRYFVSTPDEYSGSYDRDEDSVYGQIHVEEESTIKYSWQDEVSQSTEKRRKRNSLPGDEFSSTSEIFSPEEDVDFSHQKEHPKGDKLHTESIVIEKEIKIPHEFQTSIKELSSKDPKHQLVETIGQLEESLPESVREELSVLTKESQGDAGNISVKKFEKTTDGGSVTIVAEVNLSKTLDANQFDLEQLSKDNSSEVEKILQSAVLDSFEKHQAQEPESPDSKSGIEISGSSIKSKRWASKEMYSSSSARDGGGGEHYTAEHVFCQGPVSATVEVSSPRGFAQSHVLEDVNQSVRHIKIGPTEIRRTEQIFYEGPTSEEVEVKTTIFFPARKEAKVHIASDDGDWRDNESKKDREASVSFQVSAAQDNQAHGEQVTEKVMFDKTVQLQRMVDQRSVISDERKIALLYLDKEEEEEENDGHWF</sequence>
<evidence type="ECO:0000256" key="1">
    <source>
        <dbReference type="SAM" id="MobiDB-lite"/>
    </source>
</evidence>
<dbReference type="GO" id="GO:0019215">
    <property type="term" value="F:intermediate filament binding"/>
    <property type="evidence" value="ECO:0007669"/>
    <property type="project" value="TreeGrafter"/>
</dbReference>
<protein>
    <recommendedName>
        <fullName evidence="4">Synemin</fullName>
    </recommendedName>
</protein>
<dbReference type="GeneTree" id="ENSGT00940000159268"/>
<dbReference type="GO" id="GO:0042383">
    <property type="term" value="C:sarcolemma"/>
    <property type="evidence" value="ECO:0007669"/>
    <property type="project" value="TreeGrafter"/>
</dbReference>
<feature type="compositionally biased region" description="Polar residues" evidence="1">
    <location>
        <begin position="39"/>
        <end position="49"/>
    </location>
</feature>
<feature type="compositionally biased region" description="Basic and acidic residues" evidence="1">
    <location>
        <begin position="120"/>
        <end position="138"/>
    </location>
</feature>
<feature type="compositionally biased region" description="Basic residues" evidence="1">
    <location>
        <begin position="369"/>
        <end position="379"/>
    </location>
</feature>
<dbReference type="Ensembl" id="ENSVURT00010012809.1">
    <property type="protein sequence ID" value="ENSVURP00010011279.1"/>
    <property type="gene ID" value="ENSVURG00010008708.1"/>
</dbReference>
<dbReference type="InterPro" id="IPR030634">
    <property type="entry name" value="SYNM"/>
</dbReference>
<proteinExistence type="predicted"/>
<dbReference type="GO" id="GO:0017166">
    <property type="term" value="F:vinculin binding"/>
    <property type="evidence" value="ECO:0007669"/>
    <property type="project" value="TreeGrafter"/>
</dbReference>
<dbReference type="AlphaFoldDB" id="A0A4X2KH61"/>
<reference evidence="2" key="3">
    <citation type="submission" date="2025-09" db="UniProtKB">
        <authorList>
            <consortium name="Ensembl"/>
        </authorList>
    </citation>
    <scope>IDENTIFICATION</scope>
</reference>
<feature type="compositionally biased region" description="Polar residues" evidence="1">
    <location>
        <begin position="429"/>
        <end position="440"/>
    </location>
</feature>
<keyword evidence="3" id="KW-1185">Reference proteome</keyword>
<dbReference type="OMA" id="KERTTIF"/>
<evidence type="ECO:0000313" key="3">
    <source>
        <dbReference type="Proteomes" id="UP000314987"/>
    </source>
</evidence>
<evidence type="ECO:0008006" key="4">
    <source>
        <dbReference type="Google" id="ProtNLM"/>
    </source>
</evidence>
<feature type="compositionally biased region" description="Basic and acidic residues" evidence="1">
    <location>
        <begin position="469"/>
        <end position="485"/>
    </location>
</feature>
<feature type="compositionally biased region" description="Basic and acidic residues" evidence="1">
    <location>
        <begin position="1"/>
        <end position="12"/>
    </location>
</feature>
<feature type="region of interest" description="Disordered" evidence="1">
    <location>
        <begin position="605"/>
        <end position="626"/>
    </location>
</feature>
<dbReference type="GO" id="GO:0045104">
    <property type="term" value="P:intermediate filament cytoskeleton organization"/>
    <property type="evidence" value="ECO:0007669"/>
    <property type="project" value="InterPro"/>
</dbReference>
<evidence type="ECO:0000313" key="2">
    <source>
        <dbReference type="Ensembl" id="ENSVURP00010011279.1"/>
    </source>
</evidence>
<accession>A0A4X2KH61</accession>
<dbReference type="GO" id="GO:0060053">
    <property type="term" value="C:neurofilament cytoskeleton"/>
    <property type="evidence" value="ECO:0007669"/>
    <property type="project" value="TreeGrafter"/>
</dbReference>
<dbReference type="GO" id="GO:0031443">
    <property type="term" value="P:fast-twitch skeletal muscle fiber contraction"/>
    <property type="evidence" value="ECO:0007669"/>
    <property type="project" value="TreeGrafter"/>
</dbReference>
<feature type="region of interest" description="Disordered" evidence="1">
    <location>
        <begin position="1"/>
        <end position="178"/>
    </location>
</feature>
<dbReference type="GO" id="GO:0005200">
    <property type="term" value="F:structural constituent of cytoskeleton"/>
    <property type="evidence" value="ECO:0007669"/>
    <property type="project" value="InterPro"/>
</dbReference>
<feature type="region of interest" description="Disordered" evidence="1">
    <location>
        <begin position="428"/>
        <end position="485"/>
    </location>
</feature>
<dbReference type="GO" id="GO:0043034">
    <property type="term" value="C:costamere"/>
    <property type="evidence" value="ECO:0007669"/>
    <property type="project" value="TreeGrafter"/>
</dbReference>
<dbReference type="PANTHER" id="PTHR47136:SF1">
    <property type="entry name" value="SYNEMIN"/>
    <property type="match status" value="1"/>
</dbReference>
<organism evidence="2 3">
    <name type="scientific">Vombatus ursinus</name>
    <name type="common">Common wombat</name>
    <dbReference type="NCBI Taxonomy" id="29139"/>
    <lineage>
        <taxon>Eukaryota</taxon>
        <taxon>Metazoa</taxon>
        <taxon>Chordata</taxon>
        <taxon>Craniata</taxon>
        <taxon>Vertebrata</taxon>
        <taxon>Euteleostomi</taxon>
        <taxon>Mammalia</taxon>
        <taxon>Metatheria</taxon>
        <taxon>Diprotodontia</taxon>
        <taxon>Vombatidae</taxon>
        <taxon>Vombatus</taxon>
    </lineage>
</organism>